<dbReference type="EMBL" id="CP034549">
    <property type="protein sequence ID" value="AZQ44364.1"/>
    <property type="molecule type" value="Genomic_DNA"/>
</dbReference>
<dbReference type="CDD" id="cd06262">
    <property type="entry name" value="metallo-hydrolase-like_MBL-fold"/>
    <property type="match status" value="1"/>
</dbReference>
<reference evidence="2 3" key="1">
    <citation type="submission" date="2018-12" db="EMBL/GenBank/DDBJ databases">
        <title>Complete genome of Nonlabens sp. MJ115.</title>
        <authorList>
            <person name="Choi H.S."/>
            <person name="Jung J."/>
        </authorList>
    </citation>
    <scope>NUCLEOTIDE SEQUENCE [LARGE SCALE GENOMIC DNA]</scope>
    <source>
        <strain evidence="2 3">MJ115</strain>
    </source>
</reference>
<sequence>MEQVDRIDVYSRLDELRTAVFGESVKILPDTFLLKYDKHVHHFGNGYMLRHKNRHDIILIDAVIKEHKEEIARFRESGYHIKAILLTHADLISQAYDDVDNIAKDLDTTIYIHPLDKNNTQLAAIDEPNDVFDAFGIKVYHTPGHTKGSVAIYCEFNKALFTGDSAIGSPYEKDEYYFERPPIASEQADLGLRESLRSISVDFEHLLPLHGKPQFEIDDEERERIMRNLTKEESTKNL</sequence>
<dbReference type="SMART" id="SM00849">
    <property type="entry name" value="Lactamase_B"/>
    <property type="match status" value="1"/>
</dbReference>
<dbReference type="Proteomes" id="UP000279600">
    <property type="component" value="Chromosome"/>
</dbReference>
<protein>
    <submittedName>
        <fullName evidence="2">MBL fold metallo-hydrolase</fullName>
    </submittedName>
</protein>
<dbReference type="Gene3D" id="3.60.15.10">
    <property type="entry name" value="Ribonuclease Z/Hydroxyacylglutathione hydrolase-like"/>
    <property type="match status" value="1"/>
</dbReference>
<dbReference type="InterPro" id="IPR036866">
    <property type="entry name" value="RibonucZ/Hydroxyglut_hydro"/>
</dbReference>
<evidence type="ECO:0000313" key="3">
    <source>
        <dbReference type="Proteomes" id="UP000279600"/>
    </source>
</evidence>
<keyword evidence="2" id="KW-0378">Hydrolase</keyword>
<dbReference type="KEGG" id="noj:EJ995_08975"/>
<evidence type="ECO:0000259" key="1">
    <source>
        <dbReference type="SMART" id="SM00849"/>
    </source>
</evidence>
<dbReference type="PANTHER" id="PTHR42773">
    <property type="entry name" value="METALLO-BETA-LACTAMASE-RELATED"/>
    <property type="match status" value="1"/>
</dbReference>
<dbReference type="AlphaFoldDB" id="A0A3S9MZ04"/>
<organism evidence="2 3">
    <name type="scientific">Nonlabens ponticola</name>
    <dbReference type="NCBI Taxonomy" id="2496866"/>
    <lineage>
        <taxon>Bacteria</taxon>
        <taxon>Pseudomonadati</taxon>
        <taxon>Bacteroidota</taxon>
        <taxon>Flavobacteriia</taxon>
        <taxon>Flavobacteriales</taxon>
        <taxon>Flavobacteriaceae</taxon>
        <taxon>Nonlabens</taxon>
    </lineage>
</organism>
<gene>
    <name evidence="2" type="ORF">EJ995_08975</name>
</gene>
<dbReference type="Pfam" id="PF00753">
    <property type="entry name" value="Lactamase_B"/>
    <property type="match status" value="1"/>
</dbReference>
<feature type="domain" description="Metallo-beta-lactamase" evidence="1">
    <location>
        <begin position="43"/>
        <end position="210"/>
    </location>
</feature>
<dbReference type="OrthoDB" id="1449933at2"/>
<dbReference type="SUPFAM" id="SSF56281">
    <property type="entry name" value="Metallo-hydrolase/oxidoreductase"/>
    <property type="match status" value="1"/>
</dbReference>
<proteinExistence type="predicted"/>
<accession>A0A3S9MZ04</accession>
<evidence type="ECO:0000313" key="2">
    <source>
        <dbReference type="EMBL" id="AZQ44364.1"/>
    </source>
</evidence>
<dbReference type="InterPro" id="IPR001279">
    <property type="entry name" value="Metallo-B-lactamas"/>
</dbReference>
<dbReference type="GO" id="GO:0016787">
    <property type="term" value="F:hydrolase activity"/>
    <property type="evidence" value="ECO:0007669"/>
    <property type="project" value="UniProtKB-KW"/>
</dbReference>
<dbReference type="RefSeq" id="WP_126447731.1">
    <property type="nucleotide sequence ID" value="NZ_CP034549.1"/>
</dbReference>
<name>A0A3S9MZ04_9FLAO</name>
<dbReference type="PANTHER" id="PTHR42773:SF1">
    <property type="entry name" value="METALLO-BETA-LACTAMASE FAMILY PROTEIN"/>
    <property type="match status" value="1"/>
</dbReference>
<keyword evidence="3" id="KW-1185">Reference proteome</keyword>